<organism evidence="2 3">
    <name type="scientific">Aquimarina litoralis</name>
    <dbReference type="NCBI Taxonomy" id="584605"/>
    <lineage>
        <taxon>Bacteria</taxon>
        <taxon>Pseudomonadati</taxon>
        <taxon>Bacteroidota</taxon>
        <taxon>Flavobacteriia</taxon>
        <taxon>Flavobacteriales</taxon>
        <taxon>Flavobacteriaceae</taxon>
        <taxon>Aquimarina</taxon>
    </lineage>
</organism>
<evidence type="ECO:0000313" key="3">
    <source>
        <dbReference type="Proteomes" id="UP001501758"/>
    </source>
</evidence>
<keyword evidence="1" id="KW-1133">Transmembrane helix</keyword>
<feature type="transmembrane region" description="Helical" evidence="1">
    <location>
        <begin position="20"/>
        <end position="36"/>
    </location>
</feature>
<evidence type="ECO:0000256" key="1">
    <source>
        <dbReference type="SAM" id="Phobius"/>
    </source>
</evidence>
<keyword evidence="1" id="KW-0472">Membrane</keyword>
<sequence length="80" mass="9078">MEPKRTDKELLGKGIQRMAISLIFMFVSPVIIHSAFKNQDHPYYYLVLVLGLLGASFAIFMAFRGLKTIMDAIFGKKQNP</sequence>
<name>A0ABP3TW55_9FLAO</name>
<comment type="caution">
    <text evidence="2">The sequence shown here is derived from an EMBL/GenBank/DDBJ whole genome shotgun (WGS) entry which is preliminary data.</text>
</comment>
<dbReference type="EMBL" id="BAAAGE010000002">
    <property type="protein sequence ID" value="GAA0719167.1"/>
    <property type="molecule type" value="Genomic_DNA"/>
</dbReference>
<keyword evidence="1" id="KW-0812">Transmembrane</keyword>
<dbReference type="Proteomes" id="UP001501758">
    <property type="component" value="Unassembled WGS sequence"/>
</dbReference>
<evidence type="ECO:0000313" key="2">
    <source>
        <dbReference type="EMBL" id="GAA0719167.1"/>
    </source>
</evidence>
<dbReference type="Pfam" id="PF19589">
    <property type="entry name" value="DUF6095"/>
    <property type="match status" value="1"/>
</dbReference>
<accession>A0ABP3TW55</accession>
<keyword evidence="3" id="KW-1185">Reference proteome</keyword>
<dbReference type="InterPro" id="IPR046077">
    <property type="entry name" value="DUF6095"/>
</dbReference>
<feature type="transmembrane region" description="Helical" evidence="1">
    <location>
        <begin position="42"/>
        <end position="63"/>
    </location>
</feature>
<proteinExistence type="predicted"/>
<dbReference type="RefSeq" id="WP_343912000.1">
    <property type="nucleotide sequence ID" value="NZ_BAAAGE010000002.1"/>
</dbReference>
<reference evidence="3" key="1">
    <citation type="journal article" date="2019" name="Int. J. Syst. Evol. Microbiol.">
        <title>The Global Catalogue of Microorganisms (GCM) 10K type strain sequencing project: providing services to taxonomists for standard genome sequencing and annotation.</title>
        <authorList>
            <consortium name="The Broad Institute Genomics Platform"/>
            <consortium name="The Broad Institute Genome Sequencing Center for Infectious Disease"/>
            <person name="Wu L."/>
            <person name="Ma J."/>
        </authorList>
    </citation>
    <scope>NUCLEOTIDE SEQUENCE [LARGE SCALE GENOMIC DNA]</scope>
    <source>
        <strain evidence="3">JCM 15974</strain>
    </source>
</reference>
<protein>
    <submittedName>
        <fullName evidence="2">DUF6095 family protein</fullName>
    </submittedName>
</protein>
<gene>
    <name evidence="2" type="ORF">GCM10009430_17910</name>
</gene>